<reference evidence="2" key="1">
    <citation type="journal article" date="2022" name="bioRxiv">
        <title>Sequencing and chromosome-scale assembly of the giantPleurodeles waltlgenome.</title>
        <authorList>
            <person name="Brown T."/>
            <person name="Elewa A."/>
            <person name="Iarovenko S."/>
            <person name="Subramanian E."/>
            <person name="Araus A.J."/>
            <person name="Petzold A."/>
            <person name="Susuki M."/>
            <person name="Suzuki K.-i.T."/>
            <person name="Hayashi T."/>
            <person name="Toyoda A."/>
            <person name="Oliveira C."/>
            <person name="Osipova E."/>
            <person name="Leigh N.D."/>
            <person name="Simon A."/>
            <person name="Yun M.H."/>
        </authorList>
    </citation>
    <scope>NUCLEOTIDE SEQUENCE</scope>
    <source>
        <strain evidence="2">20211129_DDA</strain>
        <tissue evidence="2">Liver</tissue>
    </source>
</reference>
<evidence type="ECO:0000256" key="1">
    <source>
        <dbReference type="SAM" id="MobiDB-lite"/>
    </source>
</evidence>
<dbReference type="EMBL" id="JANPWB010000008">
    <property type="protein sequence ID" value="KAJ1164992.1"/>
    <property type="molecule type" value="Genomic_DNA"/>
</dbReference>
<feature type="region of interest" description="Disordered" evidence="1">
    <location>
        <begin position="102"/>
        <end position="121"/>
    </location>
</feature>
<keyword evidence="3" id="KW-1185">Reference proteome</keyword>
<organism evidence="2 3">
    <name type="scientific">Pleurodeles waltl</name>
    <name type="common">Iberian ribbed newt</name>
    <dbReference type="NCBI Taxonomy" id="8319"/>
    <lineage>
        <taxon>Eukaryota</taxon>
        <taxon>Metazoa</taxon>
        <taxon>Chordata</taxon>
        <taxon>Craniata</taxon>
        <taxon>Vertebrata</taxon>
        <taxon>Euteleostomi</taxon>
        <taxon>Amphibia</taxon>
        <taxon>Batrachia</taxon>
        <taxon>Caudata</taxon>
        <taxon>Salamandroidea</taxon>
        <taxon>Salamandridae</taxon>
        <taxon>Pleurodelinae</taxon>
        <taxon>Pleurodeles</taxon>
    </lineage>
</organism>
<name>A0AAV7SLL7_PLEWA</name>
<feature type="compositionally biased region" description="Polar residues" evidence="1">
    <location>
        <begin position="109"/>
        <end position="121"/>
    </location>
</feature>
<evidence type="ECO:0000313" key="2">
    <source>
        <dbReference type="EMBL" id="KAJ1164992.1"/>
    </source>
</evidence>
<dbReference type="Proteomes" id="UP001066276">
    <property type="component" value="Chromosome 4_2"/>
</dbReference>
<gene>
    <name evidence="2" type="ORF">NDU88_005422</name>
</gene>
<dbReference type="AlphaFoldDB" id="A0AAV7SLL7"/>
<evidence type="ECO:0000313" key="3">
    <source>
        <dbReference type="Proteomes" id="UP001066276"/>
    </source>
</evidence>
<accession>A0AAV7SLL7</accession>
<comment type="caution">
    <text evidence="2">The sequence shown here is derived from an EMBL/GenBank/DDBJ whole genome shotgun (WGS) entry which is preliminary data.</text>
</comment>
<sequence>MIPLRLVDLREPDGKMAATEGPLWPAQNQLFLTSTSQEFFLPAFRQPKLLATVPWIEKSASLAALQSRQSRLRPRSMQLHLTTRGGVSLNSGRLQLPPEIVMDPKRTSVGLNTPTSRKGGA</sequence>
<protein>
    <submittedName>
        <fullName evidence="2">Uncharacterized protein</fullName>
    </submittedName>
</protein>
<proteinExistence type="predicted"/>